<evidence type="ECO:0000313" key="4">
    <source>
        <dbReference type="EMBL" id="TQF08521.1"/>
    </source>
</evidence>
<dbReference type="InterPro" id="IPR029063">
    <property type="entry name" value="SAM-dependent_MTases_sf"/>
</dbReference>
<evidence type="ECO:0000313" key="5">
    <source>
        <dbReference type="Proteomes" id="UP000315369"/>
    </source>
</evidence>
<evidence type="ECO:0000256" key="1">
    <source>
        <dbReference type="ARBA" id="ARBA00022603"/>
    </source>
</evidence>
<keyword evidence="5" id="KW-1185">Reference proteome</keyword>
<proteinExistence type="predicted"/>
<sequence length="195" mass="21670">MGDALSKALARARHVLESLQGEPVEKTIWGSPAGKKRLAKRLVAMLPAHKTYVEPFAGSAAVLFEKAPSDVEAINDADPEIADAYRLIQKLTPAGLAKLKKLPWVGDEKTFKSLFDSKPKGDVERLHRFLYLTHFSYGKLRGRSVSPNGMGVEAKTLARIEQHAPRLKRVKVYGGDYEKVVRKYDGKDTVLFLDP</sequence>
<dbReference type="PANTHER" id="PTHR30481">
    <property type="entry name" value="DNA ADENINE METHYLASE"/>
    <property type="match status" value="1"/>
</dbReference>
<dbReference type="EMBL" id="VIFM01000580">
    <property type="protein sequence ID" value="TQF08521.1"/>
    <property type="molecule type" value="Genomic_DNA"/>
</dbReference>
<dbReference type="SUPFAM" id="SSF53335">
    <property type="entry name" value="S-adenosyl-L-methionine-dependent methyltransferases"/>
    <property type="match status" value="1"/>
</dbReference>
<keyword evidence="1 4" id="KW-0489">Methyltransferase</keyword>
<dbReference type="GO" id="GO:1904047">
    <property type="term" value="F:S-adenosyl-L-methionine binding"/>
    <property type="evidence" value="ECO:0007669"/>
    <property type="project" value="TreeGrafter"/>
</dbReference>
<dbReference type="OrthoDB" id="9805629at2"/>
<dbReference type="Proteomes" id="UP000315369">
    <property type="component" value="Unassembled WGS sequence"/>
</dbReference>
<feature type="non-terminal residue" evidence="4">
    <location>
        <position position="195"/>
    </location>
</feature>
<name>A0A540WHR4_9BACT</name>
<dbReference type="GO" id="GO:0009007">
    <property type="term" value="F:site-specific DNA-methyltransferase (adenine-specific) activity"/>
    <property type="evidence" value="ECO:0007669"/>
    <property type="project" value="UniProtKB-EC"/>
</dbReference>
<evidence type="ECO:0000256" key="3">
    <source>
        <dbReference type="ARBA" id="ARBA00022691"/>
    </source>
</evidence>
<dbReference type="RefSeq" id="WP_141649541.1">
    <property type="nucleotide sequence ID" value="NZ_VIFM01000580.1"/>
</dbReference>
<dbReference type="InterPro" id="IPR012327">
    <property type="entry name" value="MeTrfase_D12"/>
</dbReference>
<accession>A0A540WHR4</accession>
<dbReference type="GO" id="GO:0043565">
    <property type="term" value="F:sequence-specific DNA binding"/>
    <property type="evidence" value="ECO:0007669"/>
    <property type="project" value="TreeGrafter"/>
</dbReference>
<dbReference type="AlphaFoldDB" id="A0A540WHR4"/>
<dbReference type="Gene3D" id="3.40.50.150">
    <property type="entry name" value="Vaccinia Virus protein VP39"/>
    <property type="match status" value="1"/>
</dbReference>
<dbReference type="GO" id="GO:0009307">
    <property type="term" value="P:DNA restriction-modification system"/>
    <property type="evidence" value="ECO:0007669"/>
    <property type="project" value="InterPro"/>
</dbReference>
<comment type="caution">
    <text evidence="4">The sequence shown here is derived from an EMBL/GenBank/DDBJ whole genome shotgun (WGS) entry which is preliminary data.</text>
</comment>
<evidence type="ECO:0000256" key="2">
    <source>
        <dbReference type="ARBA" id="ARBA00022679"/>
    </source>
</evidence>
<dbReference type="Pfam" id="PF02086">
    <property type="entry name" value="MethyltransfD12"/>
    <property type="match status" value="1"/>
</dbReference>
<protein>
    <submittedName>
        <fullName evidence="4">DNA adenine methylase</fullName>
    </submittedName>
</protein>
<organism evidence="4 5">
    <name type="scientific">Myxococcus llanfairpwllgwyngyllgogerychwyrndrobwllllantysiliogogogochensis</name>
    <dbReference type="NCBI Taxonomy" id="2590453"/>
    <lineage>
        <taxon>Bacteria</taxon>
        <taxon>Pseudomonadati</taxon>
        <taxon>Myxococcota</taxon>
        <taxon>Myxococcia</taxon>
        <taxon>Myxococcales</taxon>
        <taxon>Cystobacterineae</taxon>
        <taxon>Myxococcaceae</taxon>
        <taxon>Myxococcus</taxon>
    </lineage>
</organism>
<gene>
    <name evidence="4" type="ORF">FJV41_49470</name>
</gene>
<reference evidence="4 5" key="1">
    <citation type="submission" date="2019-06" db="EMBL/GenBank/DDBJ databases">
        <authorList>
            <person name="Livingstone P."/>
            <person name="Whitworth D."/>
        </authorList>
    </citation>
    <scope>NUCLEOTIDE SEQUENCE [LARGE SCALE GENOMIC DNA]</scope>
    <source>
        <strain evidence="4 5">AM401</strain>
    </source>
</reference>
<keyword evidence="3" id="KW-0949">S-adenosyl-L-methionine</keyword>
<dbReference type="GO" id="GO:0006298">
    <property type="term" value="P:mismatch repair"/>
    <property type="evidence" value="ECO:0007669"/>
    <property type="project" value="TreeGrafter"/>
</dbReference>
<keyword evidence="2" id="KW-0808">Transferase</keyword>
<dbReference type="GO" id="GO:0032259">
    <property type="term" value="P:methylation"/>
    <property type="evidence" value="ECO:0007669"/>
    <property type="project" value="UniProtKB-KW"/>
</dbReference>